<dbReference type="CDD" id="cd07040">
    <property type="entry name" value="HP"/>
    <property type="match status" value="1"/>
</dbReference>
<dbReference type="GO" id="GO:0016791">
    <property type="term" value="F:phosphatase activity"/>
    <property type="evidence" value="ECO:0007669"/>
    <property type="project" value="TreeGrafter"/>
</dbReference>
<dbReference type="Proteomes" id="UP000321204">
    <property type="component" value="Chromosome"/>
</dbReference>
<dbReference type="OrthoDB" id="3296006at2"/>
<dbReference type="InterPro" id="IPR013078">
    <property type="entry name" value="His_Pase_superF_clade-1"/>
</dbReference>
<dbReference type="GO" id="GO:0005737">
    <property type="term" value="C:cytoplasm"/>
    <property type="evidence" value="ECO:0007669"/>
    <property type="project" value="TreeGrafter"/>
</dbReference>
<proteinExistence type="predicted"/>
<keyword evidence="2" id="KW-1185">Reference proteome</keyword>
<gene>
    <name evidence="1" type="ORF">FSB75_05615</name>
</gene>
<sequence>MQYPTTFKRLKSLVMIRYLLLAFALSFLSCKTTTYYISRHAEKSGNTMSNDPPLTPLGQKQAMDLQAYLANKKIGAIYSTNFLRTRATAQPTSEFYHLAISLYNASQSAGLVDSLKAHNKRNVLIVGHSNTVDDMLNEFIGNHVADDLPDAEYGSLFIVKKKSGSYSFRKIAVPRVTP</sequence>
<evidence type="ECO:0000313" key="1">
    <source>
        <dbReference type="EMBL" id="QEC55403.1"/>
    </source>
</evidence>
<dbReference type="EMBL" id="CP042433">
    <property type="protein sequence ID" value="QEC55403.1"/>
    <property type="molecule type" value="Genomic_DNA"/>
</dbReference>
<dbReference type="Pfam" id="PF00300">
    <property type="entry name" value="His_Phos_1"/>
    <property type="match status" value="1"/>
</dbReference>
<dbReference type="PANTHER" id="PTHR48100">
    <property type="entry name" value="BROAD-SPECIFICITY PHOSPHATASE YOR283W-RELATED"/>
    <property type="match status" value="1"/>
</dbReference>
<dbReference type="AlphaFoldDB" id="A0A5B8UFY6"/>
<dbReference type="SUPFAM" id="SSF53254">
    <property type="entry name" value="Phosphoglycerate mutase-like"/>
    <property type="match status" value="1"/>
</dbReference>
<organism evidence="1 2">
    <name type="scientific">Flavisolibacter ginsenosidimutans</name>
    <dbReference type="NCBI Taxonomy" id="661481"/>
    <lineage>
        <taxon>Bacteria</taxon>
        <taxon>Pseudomonadati</taxon>
        <taxon>Bacteroidota</taxon>
        <taxon>Chitinophagia</taxon>
        <taxon>Chitinophagales</taxon>
        <taxon>Chitinophagaceae</taxon>
        <taxon>Flavisolibacter</taxon>
    </lineage>
</organism>
<dbReference type="InterPro" id="IPR050275">
    <property type="entry name" value="PGM_Phosphatase"/>
</dbReference>
<dbReference type="InterPro" id="IPR029033">
    <property type="entry name" value="His_PPase_superfam"/>
</dbReference>
<name>A0A5B8UFY6_9BACT</name>
<dbReference type="PANTHER" id="PTHR48100:SF1">
    <property type="entry name" value="HISTIDINE PHOSPHATASE FAMILY PROTEIN-RELATED"/>
    <property type="match status" value="1"/>
</dbReference>
<evidence type="ECO:0000313" key="2">
    <source>
        <dbReference type="Proteomes" id="UP000321204"/>
    </source>
</evidence>
<dbReference type="Gene3D" id="3.40.50.1240">
    <property type="entry name" value="Phosphoglycerate mutase-like"/>
    <property type="match status" value="1"/>
</dbReference>
<accession>A0A5B8UFY6</accession>
<protein>
    <submittedName>
        <fullName evidence="1">Histidine phosphatase family protein</fullName>
    </submittedName>
</protein>
<reference evidence="1 2" key="1">
    <citation type="journal article" date="2015" name="Int. J. Syst. Evol. Microbiol.">
        <title>Flavisolibacter ginsenosidimutans sp. nov., with ginsenoside-converting activity isolated from soil used for cultivating ginseng.</title>
        <authorList>
            <person name="Zhao Y."/>
            <person name="Liu Q."/>
            <person name="Kang M.S."/>
            <person name="Jin F."/>
            <person name="Yu H."/>
            <person name="Im W.T."/>
        </authorList>
    </citation>
    <scope>NUCLEOTIDE SEQUENCE [LARGE SCALE GENOMIC DNA]</scope>
    <source>
        <strain evidence="1 2">Gsoil 636</strain>
    </source>
</reference>
<dbReference type="KEGG" id="fgg:FSB75_05615"/>